<name>A0A2P8EFS5_9ACTN</name>
<dbReference type="SUPFAM" id="SSF50475">
    <property type="entry name" value="FMN-binding split barrel"/>
    <property type="match status" value="1"/>
</dbReference>
<dbReference type="GO" id="GO:0070967">
    <property type="term" value="F:coenzyme F420 binding"/>
    <property type="evidence" value="ECO:0007669"/>
    <property type="project" value="TreeGrafter"/>
</dbReference>
<keyword evidence="4" id="KW-1185">Reference proteome</keyword>
<comment type="catalytic activity">
    <reaction evidence="2">
        <text>oxidized coenzyme F420-(gamma-L-Glu)(n) + a quinol + H(+) = reduced coenzyme F420-(gamma-L-Glu)(n) + a quinone</text>
        <dbReference type="Rhea" id="RHEA:39663"/>
        <dbReference type="Rhea" id="RHEA-COMP:12939"/>
        <dbReference type="Rhea" id="RHEA-COMP:14378"/>
        <dbReference type="ChEBI" id="CHEBI:15378"/>
        <dbReference type="ChEBI" id="CHEBI:24646"/>
        <dbReference type="ChEBI" id="CHEBI:132124"/>
        <dbReference type="ChEBI" id="CHEBI:133980"/>
        <dbReference type="ChEBI" id="CHEBI:139511"/>
    </reaction>
</comment>
<sequence length="144" mass="15413">MMDEATVAEHNRPIVDEFRANDGQVGGPFEGASLVLLTTTGARTGKRTTSPLVFVADGDRYLVLASNAGAAHHPAWYHNVLADPEVTIEIGGARHPATAVPLSGAERDRQFDRMAALIPRFADYQAGTDRVLPVVALTPRPGRT</sequence>
<proteinExistence type="inferred from homology"/>
<accession>A0A2P8EFS5</accession>
<dbReference type="Proteomes" id="UP000243528">
    <property type="component" value="Unassembled WGS sequence"/>
</dbReference>
<dbReference type="RefSeq" id="WP_106535389.1">
    <property type="nucleotide sequence ID" value="NZ_ML142897.1"/>
</dbReference>
<dbReference type="PANTHER" id="PTHR39428">
    <property type="entry name" value="F420H(2)-DEPENDENT QUINONE REDUCTASE RV1261C"/>
    <property type="match status" value="1"/>
</dbReference>
<dbReference type="Gene3D" id="2.30.110.10">
    <property type="entry name" value="Electron Transport, Fmn-binding Protein, Chain A"/>
    <property type="match status" value="1"/>
</dbReference>
<organism evidence="3 4">
    <name type="scientific">Haloactinopolyspora alba</name>
    <dbReference type="NCBI Taxonomy" id="648780"/>
    <lineage>
        <taxon>Bacteria</taxon>
        <taxon>Bacillati</taxon>
        <taxon>Actinomycetota</taxon>
        <taxon>Actinomycetes</taxon>
        <taxon>Jiangellales</taxon>
        <taxon>Jiangellaceae</taxon>
        <taxon>Haloactinopolyspora</taxon>
    </lineage>
</organism>
<gene>
    <name evidence="3" type="ORF">CLV30_101289</name>
</gene>
<evidence type="ECO:0000256" key="2">
    <source>
        <dbReference type="ARBA" id="ARBA00049106"/>
    </source>
</evidence>
<evidence type="ECO:0000256" key="1">
    <source>
        <dbReference type="ARBA" id="ARBA00008710"/>
    </source>
</evidence>
<evidence type="ECO:0000313" key="4">
    <source>
        <dbReference type="Proteomes" id="UP000243528"/>
    </source>
</evidence>
<dbReference type="NCBIfam" id="TIGR00026">
    <property type="entry name" value="hi_GC_TIGR00026"/>
    <property type="match status" value="1"/>
</dbReference>
<comment type="similarity">
    <text evidence="1">Belongs to the F420H(2)-dependent quinone reductase family.</text>
</comment>
<dbReference type="InterPro" id="IPR004378">
    <property type="entry name" value="F420H2_quin_Rdtase"/>
</dbReference>
<protein>
    <submittedName>
        <fullName evidence="3">Deazaflavin-dependent oxidoreductase (Nitroreductase family)</fullName>
    </submittedName>
</protein>
<dbReference type="Pfam" id="PF04075">
    <property type="entry name" value="F420H2_quin_red"/>
    <property type="match status" value="1"/>
</dbReference>
<comment type="caution">
    <text evidence="3">The sequence shown here is derived from an EMBL/GenBank/DDBJ whole genome shotgun (WGS) entry which is preliminary data.</text>
</comment>
<dbReference type="OrthoDB" id="8225825at2"/>
<dbReference type="AlphaFoldDB" id="A0A2P8EFS5"/>
<dbReference type="GO" id="GO:0016491">
    <property type="term" value="F:oxidoreductase activity"/>
    <property type="evidence" value="ECO:0007669"/>
    <property type="project" value="InterPro"/>
</dbReference>
<reference evidence="3 4" key="1">
    <citation type="submission" date="2018-03" db="EMBL/GenBank/DDBJ databases">
        <title>Genomic Encyclopedia of Archaeal and Bacterial Type Strains, Phase II (KMG-II): from individual species to whole genera.</title>
        <authorList>
            <person name="Goeker M."/>
        </authorList>
    </citation>
    <scope>NUCLEOTIDE SEQUENCE [LARGE SCALE GENOMIC DNA]</scope>
    <source>
        <strain evidence="3 4">DSM 45211</strain>
    </source>
</reference>
<dbReference type="PANTHER" id="PTHR39428:SF1">
    <property type="entry name" value="F420H(2)-DEPENDENT QUINONE REDUCTASE RV1261C"/>
    <property type="match status" value="1"/>
</dbReference>
<dbReference type="InterPro" id="IPR012349">
    <property type="entry name" value="Split_barrel_FMN-bd"/>
</dbReference>
<dbReference type="EMBL" id="PYGE01000001">
    <property type="protein sequence ID" value="PSL08318.1"/>
    <property type="molecule type" value="Genomic_DNA"/>
</dbReference>
<dbReference type="GO" id="GO:0005886">
    <property type="term" value="C:plasma membrane"/>
    <property type="evidence" value="ECO:0007669"/>
    <property type="project" value="TreeGrafter"/>
</dbReference>
<evidence type="ECO:0000313" key="3">
    <source>
        <dbReference type="EMBL" id="PSL08318.1"/>
    </source>
</evidence>